<dbReference type="EMBL" id="LSSK01000007">
    <property type="protein sequence ID" value="OMH86361.1"/>
    <property type="molecule type" value="Genomic_DNA"/>
</dbReference>
<dbReference type="InterPro" id="IPR043358">
    <property type="entry name" value="GNL1-like"/>
</dbReference>
<comment type="subcellular location">
    <subcellularLocation>
        <location evidence="1">Cytoplasm</location>
    </subcellularLocation>
</comment>
<dbReference type="PROSITE" id="PS51721">
    <property type="entry name" value="G_CP"/>
    <property type="match status" value="1"/>
</dbReference>
<name>A0A1R1PZH3_ZANCU</name>
<evidence type="ECO:0000256" key="5">
    <source>
        <dbReference type="ARBA" id="ARBA00023134"/>
    </source>
</evidence>
<dbReference type="GO" id="GO:0005525">
    <property type="term" value="F:GTP binding"/>
    <property type="evidence" value="ECO:0007669"/>
    <property type="project" value="UniProtKB-KW"/>
</dbReference>
<dbReference type="SUPFAM" id="SSF52540">
    <property type="entry name" value="P-loop containing nucleoside triphosphate hydrolases"/>
    <property type="match status" value="1"/>
</dbReference>
<dbReference type="GO" id="GO:0005829">
    <property type="term" value="C:cytosol"/>
    <property type="evidence" value="ECO:0007669"/>
    <property type="project" value="TreeGrafter"/>
</dbReference>
<keyword evidence="2" id="KW-0963">Cytoplasm</keyword>
<evidence type="ECO:0000256" key="7">
    <source>
        <dbReference type="SAM" id="MobiDB-lite"/>
    </source>
</evidence>
<feature type="region of interest" description="Disordered" evidence="7">
    <location>
        <begin position="633"/>
        <end position="670"/>
    </location>
</feature>
<dbReference type="InterPro" id="IPR006073">
    <property type="entry name" value="GTP-bd"/>
</dbReference>
<dbReference type="PANTHER" id="PTHR45709:SF2">
    <property type="entry name" value="LARGE SUBUNIT GTPASE 1 HOMOLOG"/>
    <property type="match status" value="1"/>
</dbReference>
<keyword evidence="4" id="KW-0378">Hydrolase</keyword>
<evidence type="ECO:0000256" key="2">
    <source>
        <dbReference type="ARBA" id="ARBA00022490"/>
    </source>
</evidence>
<gene>
    <name evidence="9" type="ORF">AX774_g82</name>
</gene>
<feature type="coiled-coil region" evidence="6">
    <location>
        <begin position="271"/>
        <end position="301"/>
    </location>
</feature>
<keyword evidence="5" id="KW-0342">GTP-binding</keyword>
<dbReference type="GO" id="GO:0003924">
    <property type="term" value="F:GTPase activity"/>
    <property type="evidence" value="ECO:0007669"/>
    <property type="project" value="InterPro"/>
</dbReference>
<dbReference type="InterPro" id="IPR030378">
    <property type="entry name" value="G_CP_dom"/>
</dbReference>
<dbReference type="OrthoDB" id="61815at2759"/>
<feature type="compositionally biased region" description="Basic residues" evidence="7">
    <location>
        <begin position="653"/>
        <end position="662"/>
    </location>
</feature>
<dbReference type="FunFam" id="3.40.50.300:FF:001151">
    <property type="entry name" value="Large subunit GTPase 1"/>
    <property type="match status" value="1"/>
</dbReference>
<reference evidence="10" key="1">
    <citation type="submission" date="2017-01" db="EMBL/GenBank/DDBJ databases">
        <authorList>
            <person name="Wang Y."/>
            <person name="White M."/>
            <person name="Kvist S."/>
            <person name="Moncalvo J.-M."/>
        </authorList>
    </citation>
    <scope>NUCLEOTIDE SEQUENCE [LARGE SCALE GENOMIC DNA]</scope>
    <source>
        <strain evidence="10">COL-18-3</strain>
    </source>
</reference>
<evidence type="ECO:0000256" key="3">
    <source>
        <dbReference type="ARBA" id="ARBA00022741"/>
    </source>
</evidence>
<keyword evidence="6" id="KW-0175">Coiled coil</keyword>
<sequence>MPPRHKANNSGLGRAVIRKRFEGQRKPVDGEVIKHTTELDDGAKWVKMQSITQQGDLEEFLHTAQLADKDFTAEKRNVKIISKAEASLNGGNLFLLSKEEERQVLEKHKENKSRLKVPRRPKWTKETTADELHKMEREDFLEWRRELAMLQEQEGLLLTPYERNIEVWRQLWRVLERSQIVVQIVDARNPLLFRCEDLEVYCKEIDPHKKCYLLINKADLLTEKQREYWADYFEKHNIEYMFFSAKEAVVKQTEEQELLKQQLSNSPDQEAAKDQDRKENIDKAEEELEKRLSEIKLTQERARTSVLSPEELVSVLKKSVFAKSSVESQPQNRVVIGLVGYPNVGKSSTINALLGSKKVSVGSMPGKTKHFQTILLTENIMLCDCPGLVFPTFATTKADMVINGVLPIDQLTEYTGPAALVAQRIPAWVIEATYGISVFSSKPGNSTSSTPTGEDLLVSFAAARGLTKSGQGNPDESRAARIILKDYVTGKLLYTHPPPSVDAPTFNAELFDQSQFLKKNSKNFIDPETGSLVVHHPASNRQNVTKVLNSSLLSSSNASTNTAAEIDSSFFIDSLAATNKGNISSMLPKFKGQKQGYKSAVTSYKVDNSGNALPVISNVENAISMAQSIKLSSADGSTTSSSYGKNLRDPTKNHKKGKKNIKVRSGSIYS</sequence>
<dbReference type="Gene3D" id="3.40.50.300">
    <property type="entry name" value="P-loop containing nucleotide triphosphate hydrolases"/>
    <property type="match status" value="1"/>
</dbReference>
<dbReference type="CDD" id="cd01857">
    <property type="entry name" value="HSR1_MMR1"/>
    <property type="match status" value="1"/>
</dbReference>
<evidence type="ECO:0000256" key="4">
    <source>
        <dbReference type="ARBA" id="ARBA00022801"/>
    </source>
</evidence>
<dbReference type="Pfam" id="PF01926">
    <property type="entry name" value="MMR_HSR1"/>
    <property type="match status" value="1"/>
</dbReference>
<accession>A0A1R1PZH3</accession>
<keyword evidence="10" id="KW-1185">Reference proteome</keyword>
<dbReference type="Proteomes" id="UP000188320">
    <property type="component" value="Unassembled WGS sequence"/>
</dbReference>
<dbReference type="GO" id="GO:0000054">
    <property type="term" value="P:ribosomal subunit export from nucleus"/>
    <property type="evidence" value="ECO:0007669"/>
    <property type="project" value="TreeGrafter"/>
</dbReference>
<comment type="caution">
    <text evidence="9">The sequence shown here is derived from an EMBL/GenBank/DDBJ whole genome shotgun (WGS) entry which is preliminary data.</text>
</comment>
<keyword evidence="3" id="KW-0547">Nucleotide-binding</keyword>
<dbReference type="InterPro" id="IPR027417">
    <property type="entry name" value="P-loop_NTPase"/>
</dbReference>
<evidence type="ECO:0000256" key="1">
    <source>
        <dbReference type="ARBA" id="ARBA00004496"/>
    </source>
</evidence>
<feature type="compositionally biased region" description="Low complexity" evidence="7">
    <location>
        <begin position="633"/>
        <end position="642"/>
    </location>
</feature>
<evidence type="ECO:0000259" key="8">
    <source>
        <dbReference type="PROSITE" id="PS51721"/>
    </source>
</evidence>
<dbReference type="AlphaFoldDB" id="A0A1R1PZH3"/>
<evidence type="ECO:0000313" key="10">
    <source>
        <dbReference type="Proteomes" id="UP000188320"/>
    </source>
</evidence>
<dbReference type="PANTHER" id="PTHR45709">
    <property type="entry name" value="LARGE SUBUNIT GTPASE 1 HOMOLOG-RELATED"/>
    <property type="match status" value="1"/>
</dbReference>
<evidence type="ECO:0000256" key="6">
    <source>
        <dbReference type="SAM" id="Coils"/>
    </source>
</evidence>
<protein>
    <submittedName>
        <fullName evidence="9">Large subunit GTPase 1</fullName>
    </submittedName>
</protein>
<feature type="domain" description="CP-type G" evidence="8">
    <location>
        <begin position="168"/>
        <end position="391"/>
    </location>
</feature>
<proteinExistence type="predicted"/>
<organism evidence="9 10">
    <name type="scientific">Zancudomyces culisetae</name>
    <name type="common">Gut fungus</name>
    <name type="synonym">Smittium culisetae</name>
    <dbReference type="NCBI Taxonomy" id="1213189"/>
    <lineage>
        <taxon>Eukaryota</taxon>
        <taxon>Fungi</taxon>
        <taxon>Fungi incertae sedis</taxon>
        <taxon>Zoopagomycota</taxon>
        <taxon>Kickxellomycotina</taxon>
        <taxon>Harpellomycetes</taxon>
        <taxon>Harpellales</taxon>
        <taxon>Legeriomycetaceae</taxon>
        <taxon>Zancudomyces</taxon>
    </lineage>
</organism>
<evidence type="ECO:0000313" key="9">
    <source>
        <dbReference type="EMBL" id="OMH86361.1"/>
    </source>
</evidence>